<evidence type="ECO:0000313" key="2">
    <source>
        <dbReference type="EMBL" id="GKU85774.1"/>
    </source>
</evidence>
<feature type="compositionally biased region" description="Basic and acidic residues" evidence="1">
    <location>
        <begin position="43"/>
        <end position="52"/>
    </location>
</feature>
<evidence type="ECO:0000256" key="1">
    <source>
        <dbReference type="SAM" id="MobiDB-lite"/>
    </source>
</evidence>
<feature type="region of interest" description="Disordered" evidence="1">
    <location>
        <begin position="1"/>
        <end position="61"/>
    </location>
</feature>
<organism evidence="2 3">
    <name type="scientific">Rubroshorea leprosula</name>
    <dbReference type="NCBI Taxonomy" id="152421"/>
    <lineage>
        <taxon>Eukaryota</taxon>
        <taxon>Viridiplantae</taxon>
        <taxon>Streptophyta</taxon>
        <taxon>Embryophyta</taxon>
        <taxon>Tracheophyta</taxon>
        <taxon>Spermatophyta</taxon>
        <taxon>Magnoliopsida</taxon>
        <taxon>eudicotyledons</taxon>
        <taxon>Gunneridae</taxon>
        <taxon>Pentapetalae</taxon>
        <taxon>rosids</taxon>
        <taxon>malvids</taxon>
        <taxon>Malvales</taxon>
        <taxon>Dipterocarpaceae</taxon>
        <taxon>Rubroshorea</taxon>
    </lineage>
</organism>
<dbReference type="EMBL" id="BPVZ01000001">
    <property type="protein sequence ID" value="GKU85774.1"/>
    <property type="molecule type" value="Genomic_DNA"/>
</dbReference>
<name>A0AAV5HIP0_9ROSI</name>
<keyword evidence="3" id="KW-1185">Reference proteome</keyword>
<reference evidence="2 3" key="1">
    <citation type="journal article" date="2021" name="Commun. Biol.">
        <title>The genome of Shorea leprosula (Dipterocarpaceae) highlights the ecological relevance of drought in aseasonal tropical rainforests.</title>
        <authorList>
            <person name="Ng K.K.S."/>
            <person name="Kobayashi M.J."/>
            <person name="Fawcett J.A."/>
            <person name="Hatakeyama M."/>
            <person name="Paape T."/>
            <person name="Ng C.H."/>
            <person name="Ang C.C."/>
            <person name="Tnah L.H."/>
            <person name="Lee C.T."/>
            <person name="Nishiyama T."/>
            <person name="Sese J."/>
            <person name="O'Brien M.J."/>
            <person name="Copetti D."/>
            <person name="Mohd Noor M.I."/>
            <person name="Ong R.C."/>
            <person name="Putra M."/>
            <person name="Sireger I.Z."/>
            <person name="Indrioko S."/>
            <person name="Kosugi Y."/>
            <person name="Izuno A."/>
            <person name="Isagi Y."/>
            <person name="Lee S.L."/>
            <person name="Shimizu K.K."/>
        </authorList>
    </citation>
    <scope>NUCLEOTIDE SEQUENCE [LARGE SCALE GENOMIC DNA]</scope>
    <source>
        <strain evidence="2">214</strain>
    </source>
</reference>
<feature type="compositionally biased region" description="Low complexity" evidence="1">
    <location>
        <begin position="17"/>
        <end position="37"/>
    </location>
</feature>
<dbReference type="Proteomes" id="UP001054252">
    <property type="component" value="Unassembled WGS sequence"/>
</dbReference>
<comment type="caution">
    <text evidence="2">The sequence shown here is derived from an EMBL/GenBank/DDBJ whole genome shotgun (WGS) entry which is preliminary data.</text>
</comment>
<gene>
    <name evidence="2" type="ORF">SLEP1_g397</name>
</gene>
<feature type="compositionally biased region" description="Pro residues" evidence="1">
    <location>
        <begin position="1"/>
        <end position="11"/>
    </location>
</feature>
<dbReference type="AlphaFoldDB" id="A0AAV5HIP0"/>
<sequence>MSSQEPSPPSIKIPNESSASIIPSVAAPPTSSSAMVPLALESGEDKKDDQGHKRPLTSKAWNHYRRKKINEHRKAICVYCNKHLEVRPGMGQVTCVITLGYQSKTSQNERCVQVSSHAPPVAASSSSMIGNKNFVEKFKTFLTSKGSAPAMESKLDAYLEEKVVPFEVEETLDILNWWKIHGTSSDNNGNFFNLFDELEENDNEDD</sequence>
<accession>A0AAV5HIP0</accession>
<protein>
    <recommendedName>
        <fullName evidence="4">BED-type domain-containing protein</fullName>
    </recommendedName>
</protein>
<evidence type="ECO:0000313" key="3">
    <source>
        <dbReference type="Proteomes" id="UP001054252"/>
    </source>
</evidence>
<proteinExistence type="predicted"/>
<evidence type="ECO:0008006" key="4">
    <source>
        <dbReference type="Google" id="ProtNLM"/>
    </source>
</evidence>